<dbReference type="EMBL" id="CYSB01000026">
    <property type="protein sequence ID" value="CUH66400.1"/>
    <property type="molecule type" value="Genomic_DNA"/>
</dbReference>
<dbReference type="Pfam" id="PF03795">
    <property type="entry name" value="YCII"/>
    <property type="match status" value="1"/>
</dbReference>
<feature type="domain" description="YCII-related" evidence="2">
    <location>
        <begin position="16"/>
        <end position="90"/>
    </location>
</feature>
<evidence type="ECO:0000313" key="4">
    <source>
        <dbReference type="EMBL" id="CUH71186.1"/>
    </source>
</evidence>
<name>A0A0P1FE34_9RHOB</name>
<dbReference type="RefSeq" id="WP_179945277.1">
    <property type="nucleotide sequence ID" value="NZ_CYSB01000026.1"/>
</dbReference>
<dbReference type="PANTHER" id="PTHR37828:SF1">
    <property type="entry name" value="YCII-RELATED DOMAIN-CONTAINING PROTEIN"/>
    <property type="match status" value="1"/>
</dbReference>
<evidence type="ECO:0000256" key="1">
    <source>
        <dbReference type="ARBA" id="ARBA00007689"/>
    </source>
</evidence>
<dbReference type="Proteomes" id="UP000051887">
    <property type="component" value="Unassembled WGS sequence"/>
</dbReference>
<proteinExistence type="inferred from homology"/>
<reference evidence="3 5" key="2">
    <citation type="submission" date="2015-09" db="EMBL/GenBank/DDBJ databases">
        <authorList>
            <person name="Rodrigo-Torres L."/>
            <person name="Arahal D.R."/>
        </authorList>
    </citation>
    <scope>NUCLEOTIDE SEQUENCE [LARGE SCALE GENOMIC DNA]</scope>
    <source>
        <strain evidence="3 5">CECT 5118</strain>
    </source>
</reference>
<dbReference type="InterPro" id="IPR005545">
    <property type="entry name" value="YCII"/>
</dbReference>
<dbReference type="PANTHER" id="PTHR37828">
    <property type="entry name" value="GSR2449 PROTEIN"/>
    <property type="match status" value="1"/>
</dbReference>
<evidence type="ECO:0000313" key="6">
    <source>
        <dbReference type="Proteomes" id="UP000051887"/>
    </source>
</evidence>
<protein>
    <submittedName>
        <fullName evidence="4">YciI-like protein</fullName>
    </submittedName>
</protein>
<accession>A0A0P1FE34</accession>
<gene>
    <name evidence="3" type="ORF">TL5118_01739</name>
    <name evidence="4" type="ORF">TL5120_00972</name>
</gene>
<evidence type="ECO:0000313" key="5">
    <source>
        <dbReference type="Proteomes" id="UP000051086"/>
    </source>
</evidence>
<evidence type="ECO:0000259" key="2">
    <source>
        <dbReference type="Pfam" id="PF03795"/>
    </source>
</evidence>
<organism evidence="4 6">
    <name type="scientific">Thalassovita autumnalis</name>
    <dbReference type="NCBI Taxonomy" id="2072972"/>
    <lineage>
        <taxon>Bacteria</taxon>
        <taxon>Pseudomonadati</taxon>
        <taxon>Pseudomonadota</taxon>
        <taxon>Alphaproteobacteria</taxon>
        <taxon>Rhodobacterales</taxon>
        <taxon>Roseobacteraceae</taxon>
        <taxon>Thalassovita</taxon>
    </lineage>
</organism>
<evidence type="ECO:0000313" key="3">
    <source>
        <dbReference type="EMBL" id="CUH66400.1"/>
    </source>
</evidence>
<comment type="similarity">
    <text evidence="1">Belongs to the YciI family.</text>
</comment>
<dbReference type="InterPro" id="IPR011008">
    <property type="entry name" value="Dimeric_a/b-barrel"/>
</dbReference>
<dbReference type="Proteomes" id="UP000051086">
    <property type="component" value="Unassembled WGS sequence"/>
</dbReference>
<dbReference type="EMBL" id="CYSC01000017">
    <property type="protein sequence ID" value="CUH71186.1"/>
    <property type="molecule type" value="Genomic_DNA"/>
</dbReference>
<sequence>MGFIPEGHTLFVIDIEYTVEMEAVAPHLDAHMAFVAKGYEDGLFLASGAKVPRTGGVIIAQGASRSAVEALMAEDPFSKAGIVQLTITEFVGRNLADVLK</sequence>
<dbReference type="SUPFAM" id="SSF54909">
    <property type="entry name" value="Dimeric alpha+beta barrel"/>
    <property type="match status" value="1"/>
</dbReference>
<keyword evidence="5" id="KW-1185">Reference proteome</keyword>
<dbReference type="AlphaFoldDB" id="A0A0P1FE34"/>
<reference evidence="4 6" key="1">
    <citation type="submission" date="2015-09" db="EMBL/GenBank/DDBJ databases">
        <authorList>
            <consortium name="Swine Surveillance"/>
        </authorList>
    </citation>
    <scope>NUCLEOTIDE SEQUENCE [LARGE SCALE GENOMIC DNA]</scope>
    <source>
        <strain evidence="4 6">5120</strain>
    </source>
</reference>
<dbReference type="Gene3D" id="3.30.70.1060">
    <property type="entry name" value="Dimeric alpha+beta barrel"/>
    <property type="match status" value="1"/>
</dbReference>